<reference evidence="7" key="1">
    <citation type="submission" date="2022-02" db="EMBL/GenBank/DDBJ databases">
        <title>Atlantic sturgeon de novo genome assembly.</title>
        <authorList>
            <person name="Stock M."/>
            <person name="Klopp C."/>
            <person name="Guiguen Y."/>
            <person name="Cabau C."/>
            <person name="Parinello H."/>
            <person name="Santidrian Yebra-Pimentel E."/>
            <person name="Kuhl H."/>
            <person name="Dirks R.P."/>
            <person name="Guessner J."/>
            <person name="Wuertz S."/>
            <person name="Du K."/>
            <person name="Schartl M."/>
        </authorList>
    </citation>
    <scope>NUCLEOTIDE SEQUENCE</scope>
    <source>
        <strain evidence="7">STURGEONOMICS-FGT-2020</strain>
        <tissue evidence="7">Whole blood</tissue>
    </source>
</reference>
<organism evidence="7 8">
    <name type="scientific">Acipenser oxyrinchus oxyrinchus</name>
    <dbReference type="NCBI Taxonomy" id="40147"/>
    <lineage>
        <taxon>Eukaryota</taxon>
        <taxon>Metazoa</taxon>
        <taxon>Chordata</taxon>
        <taxon>Craniata</taxon>
        <taxon>Vertebrata</taxon>
        <taxon>Euteleostomi</taxon>
        <taxon>Actinopterygii</taxon>
        <taxon>Chondrostei</taxon>
        <taxon>Acipenseriformes</taxon>
        <taxon>Acipenseridae</taxon>
        <taxon>Acipenser</taxon>
    </lineage>
</organism>
<evidence type="ECO:0000259" key="6">
    <source>
        <dbReference type="PROSITE" id="PS50003"/>
    </source>
</evidence>
<keyword evidence="4" id="KW-0175">Coiled coil</keyword>
<dbReference type="GO" id="GO:0005829">
    <property type="term" value="C:cytosol"/>
    <property type="evidence" value="ECO:0007669"/>
    <property type="project" value="TreeGrafter"/>
</dbReference>
<dbReference type="EMBL" id="JAGXEW010000037">
    <property type="protein sequence ID" value="KAK1154194.1"/>
    <property type="molecule type" value="Genomic_DNA"/>
</dbReference>
<feature type="region of interest" description="Disordered" evidence="5">
    <location>
        <begin position="122"/>
        <end position="144"/>
    </location>
</feature>
<gene>
    <name evidence="7" type="primary">Afap1l2</name>
    <name evidence="7" type="ORF">AOXY_G28994</name>
</gene>
<feature type="domain" description="PH" evidence="6">
    <location>
        <begin position="320"/>
        <end position="414"/>
    </location>
</feature>
<keyword evidence="3" id="KW-0677">Repeat</keyword>
<evidence type="ECO:0000313" key="8">
    <source>
        <dbReference type="Proteomes" id="UP001230051"/>
    </source>
</evidence>
<name>A0AAD8CN89_ACIOX</name>
<dbReference type="Gene3D" id="2.30.29.30">
    <property type="entry name" value="Pleckstrin-homology domain (PH domain)/Phosphotyrosine-binding domain (PTB)"/>
    <property type="match status" value="2"/>
</dbReference>
<dbReference type="Pfam" id="PF00169">
    <property type="entry name" value="PH"/>
    <property type="match status" value="2"/>
</dbReference>
<evidence type="ECO:0000256" key="5">
    <source>
        <dbReference type="SAM" id="MobiDB-lite"/>
    </source>
</evidence>
<dbReference type="InterPro" id="IPR030113">
    <property type="entry name" value="AFAP"/>
</dbReference>
<comment type="caution">
    <text evidence="7">The sequence shown here is derived from an EMBL/GenBank/DDBJ whole genome shotgun (WGS) entry which is preliminary data.</text>
</comment>
<dbReference type="Proteomes" id="UP001230051">
    <property type="component" value="Unassembled WGS sequence"/>
</dbReference>
<evidence type="ECO:0000256" key="2">
    <source>
        <dbReference type="ARBA" id="ARBA00022490"/>
    </source>
</evidence>
<dbReference type="SUPFAM" id="SSF50729">
    <property type="entry name" value="PH domain-like"/>
    <property type="match status" value="2"/>
</dbReference>
<keyword evidence="8" id="KW-1185">Reference proteome</keyword>
<protein>
    <submittedName>
        <fullName evidence="7">Actin filament-associated protein 1-like 2 isoform X1</fullName>
    </submittedName>
</protein>
<evidence type="ECO:0000256" key="1">
    <source>
        <dbReference type="ARBA" id="ARBA00004496"/>
    </source>
</evidence>
<dbReference type="InterPro" id="IPR001849">
    <property type="entry name" value="PH_domain"/>
</dbReference>
<dbReference type="AlphaFoldDB" id="A0AAD8CN89"/>
<feature type="region of interest" description="Disordered" evidence="5">
    <location>
        <begin position="61"/>
        <end position="92"/>
    </location>
</feature>
<evidence type="ECO:0000256" key="4">
    <source>
        <dbReference type="ARBA" id="ARBA00023054"/>
    </source>
</evidence>
<dbReference type="InterPro" id="IPR011993">
    <property type="entry name" value="PH-like_dom_sf"/>
</dbReference>
<dbReference type="PANTHER" id="PTHR14338:SF9">
    <property type="entry name" value="ACTIN FILAMENT-ASSOCIATED PROTEIN 1-LIKE 2"/>
    <property type="match status" value="1"/>
</dbReference>
<dbReference type="FunFam" id="2.30.29.30:FF:000171">
    <property type="entry name" value="Actin filament-associated protein 1-like 2 isoform 1"/>
    <property type="match status" value="1"/>
</dbReference>
<dbReference type="GO" id="GO:0017124">
    <property type="term" value="F:SH3 domain binding"/>
    <property type="evidence" value="ECO:0007669"/>
    <property type="project" value="TreeGrafter"/>
</dbReference>
<accession>A0AAD8CN89</accession>
<keyword evidence="2" id="KW-0963">Cytoplasm</keyword>
<proteinExistence type="predicted"/>
<comment type="subcellular location">
    <subcellularLocation>
        <location evidence="1">Cytoplasm</location>
    </subcellularLocation>
</comment>
<sequence>MDQQKVELNRLISDLQSFLLVLDRENLSYIAQAKKKSISDLLSKLQDQPTEDAEYMIMNCPSGATNSDLSEAQVPDSGSHLLSTLDSEHSEPSSSSAEWLLRVNAVPAVPCYSSETQDDDCYEEAEPFNPASQSTECADSDSSHYESYGEEEDYVKDRAHYIQCSSSLSCLRPVPESRICGFLWRKKWLGQWSKQLFIVRNHLLLCYKCAKDLQPLLELSLPGCQVVYKSKHSKKMQHELKVTAGSDSVVMGFQSYEQAEEWRKIIEEVRGSSCSEKETHGSSCLLKSDKHDSCRASGVLHTDSKDERSSAQPTALNSTEITHKGFLNVLMNCQWQSLWCHVENDLLQMSRDAVCDESPQYCIHLSGCEVRPGPDTAQGYRITVSQHGTDMAVLEASSAEHKERWFHLLQAGSLIQSESGLLYEPTNIELPAHSTSTHSFSGLMGRRFPAPNMYIDDPFHQLHRASHADPVYSNTDVLEHMFQNSKNDTQTAVLHSKDSNWYGNNEVFAKHTSQTLPKLEEKVQKLDVACRTKARMKAGSELNLLSLGKAVKHTSFRQSLAFNSTGSEGSFLSPLLRRTVSAKSSLKRTPSSILRRKEWETKAPV</sequence>
<dbReference type="SMART" id="SM00233">
    <property type="entry name" value="PH"/>
    <property type="match status" value="2"/>
</dbReference>
<dbReference type="PROSITE" id="PS50003">
    <property type="entry name" value="PH_DOMAIN"/>
    <property type="match status" value="2"/>
</dbReference>
<evidence type="ECO:0000313" key="7">
    <source>
        <dbReference type="EMBL" id="KAK1154194.1"/>
    </source>
</evidence>
<feature type="domain" description="PH" evidence="6">
    <location>
        <begin position="176"/>
        <end position="271"/>
    </location>
</feature>
<evidence type="ECO:0000256" key="3">
    <source>
        <dbReference type="ARBA" id="ARBA00022737"/>
    </source>
</evidence>
<feature type="region of interest" description="Disordered" evidence="5">
    <location>
        <begin position="297"/>
        <end position="316"/>
    </location>
</feature>
<dbReference type="PANTHER" id="PTHR14338">
    <property type="entry name" value="ACTIN FILAMENT-ASSOCIATED PROTEIN 1 FAMILY MEMBER"/>
    <property type="match status" value="1"/>
</dbReference>